<evidence type="ECO:0000313" key="4">
    <source>
        <dbReference type="Proteomes" id="UP001205105"/>
    </source>
</evidence>
<dbReference type="SUPFAM" id="SSF52047">
    <property type="entry name" value="RNI-like"/>
    <property type="match status" value="1"/>
</dbReference>
<gene>
    <name evidence="3" type="ORF">COHA_005595</name>
</gene>
<dbReference type="GO" id="GO:0005930">
    <property type="term" value="C:axoneme"/>
    <property type="evidence" value="ECO:0007669"/>
    <property type="project" value="UniProtKB-SubCell"/>
</dbReference>
<dbReference type="Gene3D" id="3.80.10.10">
    <property type="entry name" value="Ribonuclease Inhibitor"/>
    <property type="match status" value="1"/>
</dbReference>
<name>A0AAD5DQH2_9CHLO</name>
<dbReference type="Proteomes" id="UP001205105">
    <property type="component" value="Unassembled WGS sequence"/>
</dbReference>
<reference evidence="3" key="1">
    <citation type="submission" date="2020-11" db="EMBL/GenBank/DDBJ databases">
        <title>Chlorella ohadii genome sequencing and assembly.</title>
        <authorList>
            <person name="Murik O."/>
            <person name="Treves H."/>
            <person name="Kedem I."/>
            <person name="Shotland Y."/>
            <person name="Kaplan A."/>
        </authorList>
    </citation>
    <scope>NUCLEOTIDE SEQUENCE</scope>
    <source>
        <strain evidence="3">1</strain>
    </source>
</reference>
<dbReference type="EMBL" id="JADXDR010000076">
    <property type="protein sequence ID" value="KAI7840673.1"/>
    <property type="molecule type" value="Genomic_DNA"/>
</dbReference>
<protein>
    <submittedName>
        <fullName evidence="3">Uncharacterized protein</fullName>
    </submittedName>
</protein>
<evidence type="ECO:0000313" key="3">
    <source>
        <dbReference type="EMBL" id="KAI7840673.1"/>
    </source>
</evidence>
<dbReference type="AlphaFoldDB" id="A0AAD5DQH2"/>
<dbReference type="InterPro" id="IPR032675">
    <property type="entry name" value="LRR_dom_sf"/>
</dbReference>
<accession>A0AAD5DQH2</accession>
<sequence>MLQMLVPRSAAAMAGDEEPPSLNPFDALPDALLGHIQVLAGIRAEVAIVSQRWWRCWLAEPTVWEEQSLYCRANTPEELEQQLERAVEKAQQVGRHASQLELDVWSPKLQSSKIAGTVTRRLPQLLACLTPGRLQLLQLRNASLTDGVAAALQRLAPGLEWLQFGSTACALPAARFSQLAGHFSALESLDVGASYVAPSVLEAVAALPQLDELQLESQAALPDARQLSALTRLSRLELWQSKHAVGPLLPPSAAPLTRLTRLAFSAADMQASGKCVHGNWCTGMVARALGLHLPSGERCTFRENLSGGDEWYHLAFERTDSGSLQLTVQYANMDDEEEGGGAPLAALYRTMLPAGAAVQELWLEECAIASSAGGSSFSECGPLLAGMTKLGASMCFERTARSDAALRRALDACIALTPNLHRLDMGNYGAFYEPGWTLTAGPPPAVLGLGRLESLSLEGMLLPALPEGPYVAGEPHLVGFLPG</sequence>
<feature type="region of interest" description="Disordered" evidence="2">
    <location>
        <begin position="1"/>
        <end position="21"/>
    </location>
</feature>
<evidence type="ECO:0000256" key="2">
    <source>
        <dbReference type="SAM" id="MobiDB-lite"/>
    </source>
</evidence>
<keyword evidence="4" id="KW-1185">Reference proteome</keyword>
<proteinExistence type="predicted"/>
<comment type="subcellular location">
    <subcellularLocation>
        <location evidence="1">Cytoplasm</location>
        <location evidence="1">Cytoskeleton</location>
        <location evidence="1">Cilium axoneme</location>
    </subcellularLocation>
</comment>
<evidence type="ECO:0000256" key="1">
    <source>
        <dbReference type="ARBA" id="ARBA00004430"/>
    </source>
</evidence>
<organism evidence="3 4">
    <name type="scientific">Chlorella ohadii</name>
    <dbReference type="NCBI Taxonomy" id="2649997"/>
    <lineage>
        <taxon>Eukaryota</taxon>
        <taxon>Viridiplantae</taxon>
        <taxon>Chlorophyta</taxon>
        <taxon>core chlorophytes</taxon>
        <taxon>Trebouxiophyceae</taxon>
        <taxon>Chlorellales</taxon>
        <taxon>Chlorellaceae</taxon>
        <taxon>Chlorella clade</taxon>
        <taxon>Chlorella</taxon>
    </lineage>
</organism>
<comment type="caution">
    <text evidence="3">The sequence shown here is derived from an EMBL/GenBank/DDBJ whole genome shotgun (WGS) entry which is preliminary data.</text>
</comment>